<keyword evidence="1 2" id="KW-0378">Hydrolase</keyword>
<dbReference type="InterPro" id="IPR036866">
    <property type="entry name" value="RibonucZ/Hydroxyglut_hydro"/>
</dbReference>
<organism evidence="4 5">
    <name type="scientific">Gottschalkia purinilytica</name>
    <name type="common">Clostridium purinilyticum</name>
    <dbReference type="NCBI Taxonomy" id="1503"/>
    <lineage>
        <taxon>Bacteria</taxon>
        <taxon>Bacillati</taxon>
        <taxon>Bacillota</taxon>
        <taxon>Tissierellia</taxon>
        <taxon>Tissierellales</taxon>
        <taxon>Gottschalkiaceae</taxon>
        <taxon>Gottschalkia</taxon>
    </lineage>
</organism>
<dbReference type="STRING" id="1503.CLPU_1c01150"/>
<evidence type="ECO:0000256" key="1">
    <source>
        <dbReference type="ARBA" id="ARBA00022801"/>
    </source>
</evidence>
<dbReference type="Proteomes" id="UP000037267">
    <property type="component" value="Unassembled WGS sequence"/>
</dbReference>
<dbReference type="InterPro" id="IPR001279">
    <property type="entry name" value="Metallo-B-lactamas"/>
</dbReference>
<dbReference type="GO" id="GO:0016787">
    <property type="term" value="F:hydrolase activity"/>
    <property type="evidence" value="ECO:0007669"/>
    <property type="project" value="UniProtKB-UniRule"/>
</dbReference>
<evidence type="ECO:0000313" key="4">
    <source>
        <dbReference type="EMBL" id="KNF09950.1"/>
    </source>
</evidence>
<comment type="caution">
    <text evidence="4">The sequence shown here is derived from an EMBL/GenBank/DDBJ whole genome shotgun (WGS) entry which is preliminary data.</text>
</comment>
<evidence type="ECO:0000313" key="5">
    <source>
        <dbReference type="Proteomes" id="UP000037267"/>
    </source>
</evidence>
<dbReference type="RefSeq" id="WP_050353687.1">
    <property type="nucleotide sequence ID" value="NZ_LGSS01000001.1"/>
</dbReference>
<dbReference type="PATRIC" id="fig|1503.3.peg.984"/>
<dbReference type="SMART" id="SM00849">
    <property type="entry name" value="Lactamase_B"/>
    <property type="match status" value="1"/>
</dbReference>
<dbReference type="EMBL" id="LGSS01000001">
    <property type="protein sequence ID" value="KNF09950.1"/>
    <property type="molecule type" value="Genomic_DNA"/>
</dbReference>
<evidence type="ECO:0000259" key="3">
    <source>
        <dbReference type="SMART" id="SM00849"/>
    </source>
</evidence>
<dbReference type="PANTHER" id="PTHR43546:SF3">
    <property type="entry name" value="UPF0173 METAL-DEPENDENT HYDROLASE MJ1163"/>
    <property type="match status" value="1"/>
</dbReference>
<dbReference type="Gene3D" id="3.60.15.10">
    <property type="entry name" value="Ribonuclease Z/Hydroxyacylglutathione hydrolase-like"/>
    <property type="match status" value="1"/>
</dbReference>
<evidence type="ECO:0000256" key="2">
    <source>
        <dbReference type="HAMAP-Rule" id="MF_00457"/>
    </source>
</evidence>
<accession>A0A0L0WET6</accession>
<dbReference type="PANTHER" id="PTHR43546">
    <property type="entry name" value="UPF0173 METAL-DEPENDENT HYDROLASE MJ1163-RELATED"/>
    <property type="match status" value="1"/>
</dbReference>
<dbReference type="AlphaFoldDB" id="A0A0L0WET6"/>
<comment type="similarity">
    <text evidence="2">Belongs to the UPF0173 family.</text>
</comment>
<dbReference type="InterPro" id="IPR022877">
    <property type="entry name" value="UPF0173"/>
</dbReference>
<dbReference type="NCBIfam" id="NF001911">
    <property type="entry name" value="PRK00685.1"/>
    <property type="match status" value="1"/>
</dbReference>
<dbReference type="InterPro" id="IPR050114">
    <property type="entry name" value="UPF0173_UPF0282_UlaG_hydrolase"/>
</dbReference>
<protein>
    <recommendedName>
        <fullName evidence="2">UPF0173 metal-dependent hydrolase CLPU_1c01150</fullName>
    </recommendedName>
</protein>
<sequence>MKIQYLSHSSFIIENKDFKAIIDPFISGNPTCPIRIEDLKDLTHIFLTHAHGDHFGDTIEIAKKFNCTVICNFEIGHYLSNKGINNHTMHIGGRFSFEFGRVKMTPALHGSSIFEGENIIYGGNPCGFLIEINNKIIYHAGDTGLTMDMKLLEDENVDLALIPIGGNFTMDINDAVKAIEFIKPKAAIPMHFNTFDIIQANPDELKNKVKDTKIKILQYGEIIELK</sequence>
<gene>
    <name evidence="4" type="ORF">CLPU_1c01150</name>
</gene>
<name>A0A0L0WET6_GOTPU</name>
<reference evidence="5" key="1">
    <citation type="submission" date="2015-07" db="EMBL/GenBank/DDBJ databases">
        <title>Draft genome sequence of the purine-degrading Gottschalkia purinilyticum DSM 1384 (formerly Clostridium purinilyticum).</title>
        <authorList>
            <person name="Poehlein A."/>
            <person name="Schiel-Bengelsdorf B."/>
            <person name="Bengelsdorf F.R."/>
            <person name="Daniel R."/>
            <person name="Duerre P."/>
        </authorList>
    </citation>
    <scope>NUCLEOTIDE SEQUENCE [LARGE SCALE GENOMIC DNA]</scope>
    <source>
        <strain evidence="5">DSM 1384</strain>
    </source>
</reference>
<dbReference type="OrthoDB" id="9789133at2"/>
<dbReference type="SUPFAM" id="SSF56281">
    <property type="entry name" value="Metallo-hydrolase/oxidoreductase"/>
    <property type="match status" value="1"/>
</dbReference>
<feature type="domain" description="Metallo-beta-lactamase" evidence="3">
    <location>
        <begin position="7"/>
        <end position="191"/>
    </location>
</feature>
<keyword evidence="5" id="KW-1185">Reference proteome</keyword>
<dbReference type="HAMAP" id="MF_00457">
    <property type="entry name" value="UPF0173"/>
    <property type="match status" value="1"/>
</dbReference>
<dbReference type="Pfam" id="PF12706">
    <property type="entry name" value="Lactamase_B_2"/>
    <property type="match status" value="1"/>
</dbReference>
<proteinExistence type="inferred from homology"/>